<accession>A0A6N4RCJ9</accession>
<dbReference type="PANTHER" id="PTHR11851">
    <property type="entry name" value="METALLOPROTEASE"/>
    <property type="match status" value="1"/>
</dbReference>
<comment type="similarity">
    <text evidence="1">Belongs to the peptidase M16 family.</text>
</comment>
<evidence type="ECO:0000256" key="3">
    <source>
        <dbReference type="SAM" id="SignalP"/>
    </source>
</evidence>
<evidence type="ECO:0000256" key="1">
    <source>
        <dbReference type="ARBA" id="ARBA00007261"/>
    </source>
</evidence>
<dbReference type="GO" id="GO:0046872">
    <property type="term" value="F:metal ion binding"/>
    <property type="evidence" value="ECO:0007669"/>
    <property type="project" value="InterPro"/>
</dbReference>
<evidence type="ECO:0000313" key="7">
    <source>
        <dbReference type="Proteomes" id="UP000320948"/>
    </source>
</evidence>
<dbReference type="EMBL" id="VAFM01000002">
    <property type="protein sequence ID" value="TKW60800.1"/>
    <property type="molecule type" value="Genomic_DNA"/>
</dbReference>
<gene>
    <name evidence="6" type="ORF">DI628_07880</name>
</gene>
<dbReference type="SUPFAM" id="SSF63411">
    <property type="entry name" value="LuxS/MPP-like metallohydrolase"/>
    <property type="match status" value="2"/>
</dbReference>
<evidence type="ECO:0000313" key="6">
    <source>
        <dbReference type="EMBL" id="TKW60800.1"/>
    </source>
</evidence>
<feature type="domain" description="Peptidase M16 N-terminal" evidence="4">
    <location>
        <begin position="44"/>
        <end position="190"/>
    </location>
</feature>
<dbReference type="PANTHER" id="PTHR11851:SF49">
    <property type="entry name" value="MITOCHONDRIAL-PROCESSING PEPTIDASE SUBUNIT ALPHA"/>
    <property type="match status" value="1"/>
</dbReference>
<evidence type="ECO:0000256" key="2">
    <source>
        <dbReference type="ARBA" id="ARBA00023049"/>
    </source>
</evidence>
<reference evidence="6 7" key="1">
    <citation type="journal article" date="2017" name="Nat. Commun.">
        <title>In situ click chemistry generation of cyclooxygenase-2 inhibitors.</title>
        <authorList>
            <person name="Bhardwaj A."/>
            <person name="Kaur J."/>
            <person name="Wuest M."/>
            <person name="Wuest F."/>
        </authorList>
    </citation>
    <scope>NUCLEOTIDE SEQUENCE [LARGE SCALE GENOMIC DNA]</scope>
    <source>
        <strain evidence="6">S2_018_000_R2_106</strain>
    </source>
</reference>
<comment type="caution">
    <text evidence="6">The sequence shown here is derived from an EMBL/GenBank/DDBJ whole genome shotgun (WGS) entry which is preliminary data.</text>
</comment>
<dbReference type="Gene3D" id="3.30.830.10">
    <property type="entry name" value="Metalloenzyme, LuxS/M16 peptidase-like"/>
    <property type="match status" value="2"/>
</dbReference>
<protein>
    <submittedName>
        <fullName evidence="6">Insulinase family protein</fullName>
    </submittedName>
</protein>
<dbReference type="Pfam" id="PF05193">
    <property type="entry name" value="Peptidase_M16_C"/>
    <property type="match status" value="1"/>
</dbReference>
<keyword evidence="2" id="KW-0645">Protease</keyword>
<dbReference type="InterPro" id="IPR007863">
    <property type="entry name" value="Peptidase_M16_C"/>
</dbReference>
<dbReference type="InterPro" id="IPR050361">
    <property type="entry name" value="MPP/UQCRC_Complex"/>
</dbReference>
<name>A0A6N4RCJ9_BLAVI</name>
<evidence type="ECO:0000259" key="4">
    <source>
        <dbReference type="Pfam" id="PF00675"/>
    </source>
</evidence>
<feature type="signal peptide" evidence="3">
    <location>
        <begin position="1"/>
        <end position="30"/>
    </location>
</feature>
<dbReference type="InterPro" id="IPR011249">
    <property type="entry name" value="Metalloenz_LuxS/M16"/>
</dbReference>
<dbReference type="Proteomes" id="UP000320948">
    <property type="component" value="Unassembled WGS sequence"/>
</dbReference>
<dbReference type="InterPro" id="IPR011765">
    <property type="entry name" value="Pept_M16_N"/>
</dbReference>
<dbReference type="AlphaFoldDB" id="A0A6N4RCJ9"/>
<sequence>MSFGLNFGMRGAMGALLLLGSMTFANKGYAEMDIQDFTLENGMKVVVVHDGRAPVVTHSVWYNVGSMDEKPGKTGLAHMTEHLMFKGTKTYPAGVMDKMVQRKGGVLNAFTSYDFTAYYEKIPVTELEPMMDIESDRMENLQLSDAVFQPERNVVAEERKLRTDSDPSDRFFEQVMRRHYIHHTYGHPIIGWGADIQGYTFEDAIDWYKTHYAPNNATLILVGNVTAEQVKPLAEKYYGRLARENVPARVVPVEPLRSTPLEYIKIDPQVQVASWTAMYRTPSQFQGVAGAPVVKGEATGLWVLAEILGGGSTARLYQELVVKQQLADSASAQYDVVRAGESTFDLSVQPKETVPADKIGDAVQKLVDELLANGVTDAELERAKVSLKADEIYARDDPFTSLYRLGMWVTVGGKIADFNSWQDELEDLTVADVNALARKYLKPESRTLAVLAGNTAQLGKLKVTKDQ</sequence>
<feature type="domain" description="Peptidase M16 C-terminal" evidence="5">
    <location>
        <begin position="200"/>
        <end position="384"/>
    </location>
</feature>
<organism evidence="6 7">
    <name type="scientific">Blastochloris viridis</name>
    <name type="common">Rhodopseudomonas viridis</name>
    <dbReference type="NCBI Taxonomy" id="1079"/>
    <lineage>
        <taxon>Bacteria</taxon>
        <taxon>Pseudomonadati</taxon>
        <taxon>Pseudomonadota</taxon>
        <taxon>Alphaproteobacteria</taxon>
        <taxon>Hyphomicrobiales</taxon>
        <taxon>Blastochloridaceae</taxon>
        <taxon>Blastochloris</taxon>
    </lineage>
</organism>
<keyword evidence="2" id="KW-0482">Metalloprotease</keyword>
<dbReference type="GO" id="GO:0008237">
    <property type="term" value="F:metallopeptidase activity"/>
    <property type="evidence" value="ECO:0007669"/>
    <property type="project" value="UniProtKB-KW"/>
</dbReference>
<keyword evidence="2" id="KW-0378">Hydrolase</keyword>
<keyword evidence="3" id="KW-0732">Signal</keyword>
<evidence type="ECO:0000259" key="5">
    <source>
        <dbReference type="Pfam" id="PF05193"/>
    </source>
</evidence>
<dbReference type="Pfam" id="PF00675">
    <property type="entry name" value="Peptidase_M16"/>
    <property type="match status" value="1"/>
</dbReference>
<feature type="chain" id="PRO_5027067409" evidence="3">
    <location>
        <begin position="31"/>
        <end position="467"/>
    </location>
</feature>
<proteinExistence type="inferred from homology"/>